<sequence length="381" mass="42110">MQVDASEGPVEQEISSLVDLLPAHLFSAVEGLDVKSLGKLAETCRLFFQLVCEDPQVDQICWRRQFEKRTFSGPGLSVRPSEFSFECSFRECTRRVALLDVSGRWKVEGSYHSSDAPELDQYSYVMRLSQVDKWVTGSVKRPWVFKISGRLDGNRILIQERGMDRETREHWTNICSATIDIFSGDDWDAAQKNLTGKAKEDRHSAVGGRGSRGQAGSFPSSSSVCSSSSSSVPYRAAAAAAAGVARGKARGGHWSCSEEVWGRDTKGMQMRGTWIQEVNGRVISSDERSGSFFASKLDSSNGEWDGESSEDSSDGMAYSLIMGNARRLQMLELAARVRDVLPSDREVGADPHTQQQEQQQEQEQQQTQSNAPPQNSNTGES</sequence>
<evidence type="ECO:0000313" key="2">
    <source>
        <dbReference type="EMBL" id="CEM41956.1"/>
    </source>
</evidence>
<feature type="region of interest" description="Disordered" evidence="1">
    <location>
        <begin position="342"/>
        <end position="381"/>
    </location>
</feature>
<dbReference type="EMBL" id="CDMZ01002346">
    <property type="protein sequence ID" value="CEM41956.1"/>
    <property type="molecule type" value="Genomic_DNA"/>
</dbReference>
<name>A0A0G4HD66_9ALVE</name>
<feature type="region of interest" description="Disordered" evidence="1">
    <location>
        <begin position="196"/>
        <end position="222"/>
    </location>
</feature>
<accession>A0A0G4HD66</accession>
<dbReference type="AlphaFoldDB" id="A0A0G4HD66"/>
<protein>
    <recommendedName>
        <fullName evidence="3">F-box domain-containing protein</fullName>
    </recommendedName>
</protein>
<proteinExistence type="predicted"/>
<evidence type="ECO:0008006" key="3">
    <source>
        <dbReference type="Google" id="ProtNLM"/>
    </source>
</evidence>
<reference evidence="2" key="1">
    <citation type="submission" date="2014-11" db="EMBL/GenBank/DDBJ databases">
        <authorList>
            <person name="Otto D Thomas"/>
            <person name="Naeem Raeece"/>
        </authorList>
    </citation>
    <scope>NUCLEOTIDE SEQUENCE</scope>
</reference>
<feature type="compositionally biased region" description="Polar residues" evidence="1">
    <location>
        <begin position="369"/>
        <end position="381"/>
    </location>
</feature>
<feature type="compositionally biased region" description="Acidic residues" evidence="1">
    <location>
        <begin position="304"/>
        <end position="313"/>
    </location>
</feature>
<dbReference type="VEuPathDB" id="CryptoDB:Cvel_26406"/>
<gene>
    <name evidence="2" type="ORF">Cvel_26406</name>
</gene>
<organism evidence="2">
    <name type="scientific">Chromera velia CCMP2878</name>
    <dbReference type="NCBI Taxonomy" id="1169474"/>
    <lineage>
        <taxon>Eukaryota</taxon>
        <taxon>Sar</taxon>
        <taxon>Alveolata</taxon>
        <taxon>Colpodellida</taxon>
        <taxon>Chromeraceae</taxon>
        <taxon>Chromera</taxon>
    </lineage>
</organism>
<feature type="compositionally biased region" description="Low complexity" evidence="1">
    <location>
        <begin position="353"/>
        <end position="368"/>
    </location>
</feature>
<evidence type="ECO:0000256" key="1">
    <source>
        <dbReference type="SAM" id="MobiDB-lite"/>
    </source>
</evidence>
<feature type="region of interest" description="Disordered" evidence="1">
    <location>
        <begin position="294"/>
        <end position="315"/>
    </location>
</feature>